<evidence type="ECO:0000313" key="2">
    <source>
        <dbReference type="EMBL" id="EFH46647.1"/>
    </source>
</evidence>
<dbReference type="AlphaFoldDB" id="D7MHI9"/>
<evidence type="ECO:0000313" key="3">
    <source>
        <dbReference type="Proteomes" id="UP000008694"/>
    </source>
</evidence>
<feature type="compositionally biased region" description="Polar residues" evidence="1">
    <location>
        <begin position="41"/>
        <end position="55"/>
    </location>
</feature>
<reference evidence="3" key="1">
    <citation type="journal article" date="2011" name="Nat. Genet.">
        <title>The Arabidopsis lyrata genome sequence and the basis of rapid genome size change.</title>
        <authorList>
            <person name="Hu T.T."/>
            <person name="Pattyn P."/>
            <person name="Bakker E.G."/>
            <person name="Cao J."/>
            <person name="Cheng J.-F."/>
            <person name="Clark R.M."/>
            <person name="Fahlgren N."/>
            <person name="Fawcett J.A."/>
            <person name="Grimwood J."/>
            <person name="Gundlach H."/>
            <person name="Haberer G."/>
            <person name="Hollister J.D."/>
            <person name="Ossowski S."/>
            <person name="Ottilar R.P."/>
            <person name="Salamov A.A."/>
            <person name="Schneeberger K."/>
            <person name="Spannagl M."/>
            <person name="Wang X."/>
            <person name="Yang L."/>
            <person name="Nasrallah M.E."/>
            <person name="Bergelson J."/>
            <person name="Carrington J.C."/>
            <person name="Gaut B.S."/>
            <person name="Schmutz J."/>
            <person name="Mayer K.F.X."/>
            <person name="Van de Peer Y."/>
            <person name="Grigoriev I.V."/>
            <person name="Nordborg M."/>
            <person name="Weigel D."/>
            <person name="Guo Y.-L."/>
        </authorList>
    </citation>
    <scope>NUCLEOTIDE SEQUENCE [LARGE SCALE GENOMIC DNA]</scope>
    <source>
        <strain evidence="3">cv. MN47</strain>
    </source>
</reference>
<feature type="region of interest" description="Disordered" evidence="1">
    <location>
        <begin position="1"/>
        <end position="94"/>
    </location>
</feature>
<accession>D7MHI9</accession>
<evidence type="ECO:0000256" key="1">
    <source>
        <dbReference type="SAM" id="MobiDB-lite"/>
    </source>
</evidence>
<keyword evidence="3" id="KW-1185">Reference proteome</keyword>
<dbReference type="Proteomes" id="UP000008694">
    <property type="component" value="Unassembled WGS sequence"/>
</dbReference>
<feature type="compositionally biased region" description="Basic residues" evidence="1">
    <location>
        <begin position="1"/>
        <end position="12"/>
    </location>
</feature>
<sequence>MTKRKTNSKRKPKDSSSRVAFSEGRVTFEHPSTKKPRNNKAGDSTQENETSQGFTTPIPDMPKGFKEGKSSVSAHSRPRGGSGRSNRNLAKSFP</sequence>
<dbReference type="EMBL" id="GL348719">
    <property type="protein sequence ID" value="EFH46647.1"/>
    <property type="molecule type" value="Genomic_DNA"/>
</dbReference>
<dbReference type="HOGENOM" id="CLU_2389217_0_0_1"/>
<gene>
    <name evidence="2" type="ORF">ARALYDRAFT_915596</name>
</gene>
<dbReference type="Gramene" id="scaffold_703338.1">
    <property type="protein sequence ID" value="scaffold_703338.1"/>
    <property type="gene ID" value="scaffold_703338.1"/>
</dbReference>
<organism evidence="3">
    <name type="scientific">Arabidopsis lyrata subsp. lyrata</name>
    <name type="common">Lyre-leaved rock-cress</name>
    <dbReference type="NCBI Taxonomy" id="81972"/>
    <lineage>
        <taxon>Eukaryota</taxon>
        <taxon>Viridiplantae</taxon>
        <taxon>Streptophyta</taxon>
        <taxon>Embryophyta</taxon>
        <taxon>Tracheophyta</taxon>
        <taxon>Spermatophyta</taxon>
        <taxon>Magnoliopsida</taxon>
        <taxon>eudicotyledons</taxon>
        <taxon>Gunneridae</taxon>
        <taxon>Pentapetalae</taxon>
        <taxon>rosids</taxon>
        <taxon>malvids</taxon>
        <taxon>Brassicales</taxon>
        <taxon>Brassicaceae</taxon>
        <taxon>Camelineae</taxon>
        <taxon>Arabidopsis</taxon>
    </lineage>
</organism>
<name>D7MHI9_ARALL</name>
<proteinExistence type="predicted"/>
<protein>
    <submittedName>
        <fullName evidence="2">Expressed protein</fullName>
    </submittedName>
</protein>